<dbReference type="InterPro" id="IPR013149">
    <property type="entry name" value="ADH-like_C"/>
</dbReference>
<evidence type="ECO:0000256" key="6">
    <source>
        <dbReference type="RuleBase" id="RU361277"/>
    </source>
</evidence>
<dbReference type="PANTHER" id="PTHR43161">
    <property type="entry name" value="SORBITOL DEHYDROGENASE"/>
    <property type="match status" value="1"/>
</dbReference>
<dbReference type="InterPro" id="IPR013154">
    <property type="entry name" value="ADH-like_N"/>
</dbReference>
<evidence type="ECO:0000256" key="1">
    <source>
        <dbReference type="ARBA" id="ARBA00001947"/>
    </source>
</evidence>
<dbReference type="PROSITE" id="PS00059">
    <property type="entry name" value="ADH_ZINC"/>
    <property type="match status" value="1"/>
</dbReference>
<evidence type="ECO:0000313" key="8">
    <source>
        <dbReference type="EMBL" id="MFC0407831.1"/>
    </source>
</evidence>
<keyword evidence="3 6" id="KW-0479">Metal-binding</keyword>
<dbReference type="CDD" id="cd05285">
    <property type="entry name" value="sorbitol_DH"/>
    <property type="match status" value="1"/>
</dbReference>
<dbReference type="RefSeq" id="WP_377044027.1">
    <property type="nucleotide sequence ID" value="NZ_JBHLUN010000005.1"/>
</dbReference>
<evidence type="ECO:0000259" key="7">
    <source>
        <dbReference type="SMART" id="SM00829"/>
    </source>
</evidence>
<dbReference type="Pfam" id="PF00107">
    <property type="entry name" value="ADH_zinc_N"/>
    <property type="match status" value="1"/>
</dbReference>
<keyword evidence="4 6" id="KW-0862">Zinc</keyword>
<organism evidence="8 9">
    <name type="scientific">Roseomonas elaeocarpi</name>
    <dbReference type="NCBI Taxonomy" id="907779"/>
    <lineage>
        <taxon>Bacteria</taxon>
        <taxon>Pseudomonadati</taxon>
        <taxon>Pseudomonadota</taxon>
        <taxon>Alphaproteobacteria</taxon>
        <taxon>Acetobacterales</taxon>
        <taxon>Roseomonadaceae</taxon>
        <taxon>Roseomonas</taxon>
    </lineage>
</organism>
<dbReference type="PANTHER" id="PTHR43161:SF9">
    <property type="entry name" value="SORBITOL DEHYDROGENASE"/>
    <property type="match status" value="1"/>
</dbReference>
<evidence type="ECO:0000256" key="5">
    <source>
        <dbReference type="ARBA" id="ARBA00023002"/>
    </source>
</evidence>
<dbReference type="Proteomes" id="UP001589865">
    <property type="component" value="Unassembled WGS sequence"/>
</dbReference>
<evidence type="ECO:0000256" key="2">
    <source>
        <dbReference type="ARBA" id="ARBA00008072"/>
    </source>
</evidence>
<reference evidence="8 9" key="1">
    <citation type="submission" date="2024-09" db="EMBL/GenBank/DDBJ databases">
        <authorList>
            <person name="Sun Q."/>
            <person name="Mori K."/>
        </authorList>
    </citation>
    <scope>NUCLEOTIDE SEQUENCE [LARGE SCALE GENOMIC DNA]</scope>
    <source>
        <strain evidence="8 9">TBRC 5777</strain>
    </source>
</reference>
<name>A0ABV6JQ30_9PROT</name>
<keyword evidence="5" id="KW-0560">Oxidoreductase</keyword>
<dbReference type="InterPro" id="IPR036291">
    <property type="entry name" value="NAD(P)-bd_dom_sf"/>
</dbReference>
<accession>A0ABV6JQ30</accession>
<evidence type="ECO:0000256" key="3">
    <source>
        <dbReference type="ARBA" id="ARBA00022723"/>
    </source>
</evidence>
<comment type="cofactor">
    <cofactor evidence="1 6">
        <name>Zn(2+)</name>
        <dbReference type="ChEBI" id="CHEBI:29105"/>
    </cofactor>
</comment>
<keyword evidence="9" id="KW-1185">Reference proteome</keyword>
<gene>
    <name evidence="8" type="ORF">ACFFGY_06190</name>
</gene>
<dbReference type="InterPro" id="IPR011032">
    <property type="entry name" value="GroES-like_sf"/>
</dbReference>
<sequence length="345" mass="36219">MRALVLERTRELRLRDIDVDATMGPGDVRIAVRSVGICGSDLHYYLHGAIGPYVVREPMVLGHEASGVVTAVGSAVTTLKPGDRVCMEPGVPDWASRASREGIYNLDPAVRFWATPPVHGCLMPEVVHPANLCFPLPDNVSFAEGAFVEPLAVGLQAAVKARITPGQVGVVLGAGTIGVLTALSALAAGCAEVVITDVQPEKLAIAGRYPGLRPVNVAEASAPEAVRSITGGWGADCVFEASGSPRAFAGMTELAAPGGVVVLVGIPPAPVPFDVAAAQAKELRFENVFRYAHVFPKAVALLASGKIDVKPLISRTFSFEQSVEAFEFAAENRPDVIKTQISLEP</sequence>
<comment type="similarity">
    <text evidence="2 6">Belongs to the zinc-containing alcohol dehydrogenase family.</text>
</comment>
<dbReference type="InterPro" id="IPR020843">
    <property type="entry name" value="ER"/>
</dbReference>
<dbReference type="SUPFAM" id="SSF51735">
    <property type="entry name" value="NAD(P)-binding Rossmann-fold domains"/>
    <property type="match status" value="1"/>
</dbReference>
<dbReference type="EMBL" id="JBHLUN010000005">
    <property type="protein sequence ID" value="MFC0407831.1"/>
    <property type="molecule type" value="Genomic_DNA"/>
</dbReference>
<proteinExistence type="inferred from homology"/>
<protein>
    <submittedName>
        <fullName evidence="8">NAD(P)-dependent alcohol dehydrogenase</fullName>
    </submittedName>
</protein>
<comment type="caution">
    <text evidence="8">The sequence shown here is derived from an EMBL/GenBank/DDBJ whole genome shotgun (WGS) entry which is preliminary data.</text>
</comment>
<dbReference type="InterPro" id="IPR002328">
    <property type="entry name" value="ADH_Zn_CS"/>
</dbReference>
<evidence type="ECO:0000256" key="4">
    <source>
        <dbReference type="ARBA" id="ARBA00022833"/>
    </source>
</evidence>
<dbReference type="Gene3D" id="3.40.50.720">
    <property type="entry name" value="NAD(P)-binding Rossmann-like Domain"/>
    <property type="match status" value="1"/>
</dbReference>
<dbReference type="SMART" id="SM00829">
    <property type="entry name" value="PKS_ER"/>
    <property type="match status" value="1"/>
</dbReference>
<dbReference type="Gene3D" id="3.90.180.10">
    <property type="entry name" value="Medium-chain alcohol dehydrogenases, catalytic domain"/>
    <property type="match status" value="1"/>
</dbReference>
<evidence type="ECO:0000313" key="9">
    <source>
        <dbReference type="Proteomes" id="UP001589865"/>
    </source>
</evidence>
<feature type="domain" description="Enoyl reductase (ER)" evidence="7">
    <location>
        <begin position="8"/>
        <end position="337"/>
    </location>
</feature>
<dbReference type="Pfam" id="PF08240">
    <property type="entry name" value="ADH_N"/>
    <property type="match status" value="1"/>
</dbReference>
<dbReference type="SUPFAM" id="SSF50129">
    <property type="entry name" value="GroES-like"/>
    <property type="match status" value="1"/>
</dbReference>
<dbReference type="InterPro" id="IPR045306">
    <property type="entry name" value="SDH-like"/>
</dbReference>